<dbReference type="AlphaFoldDB" id="A0A2S9GVH0"/>
<evidence type="ECO:0000313" key="1">
    <source>
        <dbReference type="EMBL" id="PRC91722.1"/>
    </source>
</evidence>
<name>A0A2S9GVH0_9BURK</name>
<reference evidence="1 2" key="1">
    <citation type="submission" date="2018-02" db="EMBL/GenBank/DDBJ databases">
        <title>Solimicrobium silvestre gen. nov., sp. nov., isolated from alpine forest soil.</title>
        <authorList>
            <person name="Margesin R."/>
            <person name="Albuquerque L."/>
            <person name="Zhang D.-C."/>
            <person name="Froufe H.J.C."/>
            <person name="Severino R."/>
            <person name="Roxo I."/>
            <person name="Egas C."/>
            <person name="Da Costa M.S."/>
        </authorList>
    </citation>
    <scope>NUCLEOTIDE SEQUENCE [LARGE SCALE GENOMIC DNA]</scope>
    <source>
        <strain evidence="1 2">S20-91</strain>
    </source>
</reference>
<gene>
    <name evidence="1" type="ORF">S2091_3477</name>
</gene>
<evidence type="ECO:0000313" key="2">
    <source>
        <dbReference type="Proteomes" id="UP000237839"/>
    </source>
</evidence>
<proteinExistence type="predicted"/>
<accession>A0A2S9GVH0</accession>
<organism evidence="1 2">
    <name type="scientific">Solimicrobium silvestre</name>
    <dbReference type="NCBI Taxonomy" id="2099400"/>
    <lineage>
        <taxon>Bacteria</taxon>
        <taxon>Pseudomonadati</taxon>
        <taxon>Pseudomonadota</taxon>
        <taxon>Betaproteobacteria</taxon>
        <taxon>Burkholderiales</taxon>
        <taxon>Oxalobacteraceae</taxon>
        <taxon>Solimicrobium</taxon>
    </lineage>
</organism>
<keyword evidence="2" id="KW-1185">Reference proteome</keyword>
<protein>
    <submittedName>
        <fullName evidence="1">Uncharacterized protein</fullName>
    </submittedName>
</protein>
<sequence length="142" mass="15368">MRLHVLLIAGICTCASAQETQKLDIGHAEISGVLKNGSRVQPGDDVPTVPGKTYAGLRPERRLDVSAITSGMDSSPLAGAIKLGYLDNIQLIMDARQTAEYKRLYGKHVVVDCNIDYIGRYYTPVFCGVVSIVLKPSETSSK</sequence>
<dbReference type="Proteomes" id="UP000237839">
    <property type="component" value="Unassembled WGS sequence"/>
</dbReference>
<comment type="caution">
    <text evidence="1">The sequence shown here is derived from an EMBL/GenBank/DDBJ whole genome shotgun (WGS) entry which is preliminary data.</text>
</comment>
<dbReference type="RefSeq" id="WP_105533231.1">
    <property type="nucleotide sequence ID" value="NZ_PUGF01000019.1"/>
</dbReference>
<dbReference type="EMBL" id="PUGF01000019">
    <property type="protein sequence ID" value="PRC91722.1"/>
    <property type="molecule type" value="Genomic_DNA"/>
</dbReference>